<keyword evidence="3 5" id="KW-0067">ATP-binding</keyword>
<dbReference type="CDD" id="cd03214">
    <property type="entry name" value="ABC_Iron-Siderophores_B12_Hemin"/>
    <property type="match status" value="1"/>
</dbReference>
<dbReference type="PANTHER" id="PTHR42794">
    <property type="entry name" value="HEMIN IMPORT ATP-BINDING PROTEIN HMUV"/>
    <property type="match status" value="1"/>
</dbReference>
<dbReference type="InterPro" id="IPR003593">
    <property type="entry name" value="AAA+_ATPase"/>
</dbReference>
<dbReference type="GO" id="GO:0016887">
    <property type="term" value="F:ATP hydrolysis activity"/>
    <property type="evidence" value="ECO:0007669"/>
    <property type="project" value="InterPro"/>
</dbReference>
<dbReference type="SUPFAM" id="SSF52540">
    <property type="entry name" value="P-loop containing nucleoside triphosphate hydrolases"/>
    <property type="match status" value="1"/>
</dbReference>
<keyword evidence="1" id="KW-0813">Transport</keyword>
<dbReference type="FunFam" id="3.40.50.300:FF:000134">
    <property type="entry name" value="Iron-enterobactin ABC transporter ATP-binding protein"/>
    <property type="match status" value="1"/>
</dbReference>
<keyword evidence="2" id="KW-0547">Nucleotide-binding</keyword>
<proteinExistence type="predicted"/>
<dbReference type="Gene3D" id="3.40.50.300">
    <property type="entry name" value="P-loop containing nucleotide triphosphate hydrolases"/>
    <property type="match status" value="1"/>
</dbReference>
<evidence type="ECO:0000313" key="5">
    <source>
        <dbReference type="EMBL" id="QQC93053.1"/>
    </source>
</evidence>
<dbReference type="Pfam" id="PF00005">
    <property type="entry name" value="ABC_tran"/>
    <property type="match status" value="1"/>
</dbReference>
<gene>
    <name evidence="5" type="ORF">I8755_35475</name>
</gene>
<protein>
    <submittedName>
        <fullName evidence="5">ABC transporter ATP-binding protein</fullName>
    </submittedName>
</protein>
<dbReference type="InterPro" id="IPR003439">
    <property type="entry name" value="ABC_transporter-like_ATP-bd"/>
</dbReference>
<sequence length="267" mass="28512">MSTGAERGPGAGMELAADRLRWTANGRAVVDGVTFTVPQGSFTGLIGPNGSGKSTVLRLLAGVRRPSAGRALLAGSDLWALKRREVARRAAFVAQETSTDIDMTAAQVVMLGRAPHYGRSATSEGDIRAVEEAMTTMGVRALADRSWSTLSGGERQRVNIARALAQETPVLLLDEPTNHLDVSHRLDLMERLSGSPTTVIAALHELDLAARYCDHLVLLDAGRVVASGRPAEVLTPPLLEQVYRVRGTVGEGPDGRMDVHLALLTHR</sequence>
<evidence type="ECO:0000256" key="2">
    <source>
        <dbReference type="ARBA" id="ARBA00022741"/>
    </source>
</evidence>
<dbReference type="GO" id="GO:0005524">
    <property type="term" value="F:ATP binding"/>
    <property type="evidence" value="ECO:0007669"/>
    <property type="project" value="UniProtKB-KW"/>
</dbReference>
<dbReference type="InterPro" id="IPR017871">
    <property type="entry name" value="ABC_transporter-like_CS"/>
</dbReference>
<dbReference type="AlphaFoldDB" id="A0A7T4PML0"/>
<accession>A0A7T4PML0</accession>
<organism evidence="5 6">
    <name type="scientific">Streptomyces alfalfae</name>
    <dbReference type="NCBI Taxonomy" id="1642299"/>
    <lineage>
        <taxon>Bacteria</taxon>
        <taxon>Bacillati</taxon>
        <taxon>Actinomycetota</taxon>
        <taxon>Actinomycetes</taxon>
        <taxon>Kitasatosporales</taxon>
        <taxon>Streptomycetaceae</taxon>
        <taxon>Streptomyces</taxon>
    </lineage>
</organism>
<feature type="domain" description="ABC transporter" evidence="4">
    <location>
        <begin position="15"/>
        <end position="246"/>
    </location>
</feature>
<evidence type="ECO:0000256" key="1">
    <source>
        <dbReference type="ARBA" id="ARBA00022448"/>
    </source>
</evidence>
<dbReference type="EMBL" id="CP065959">
    <property type="protein sequence ID" value="QQC93053.1"/>
    <property type="molecule type" value="Genomic_DNA"/>
</dbReference>
<dbReference type="Proteomes" id="UP000596130">
    <property type="component" value="Chromosome"/>
</dbReference>
<dbReference type="PROSITE" id="PS00211">
    <property type="entry name" value="ABC_TRANSPORTER_1"/>
    <property type="match status" value="1"/>
</dbReference>
<name>A0A7T4PML0_9ACTN</name>
<dbReference type="SMART" id="SM00382">
    <property type="entry name" value="AAA"/>
    <property type="match status" value="1"/>
</dbReference>
<reference evidence="5 6" key="1">
    <citation type="submission" date="2020-12" db="EMBL/GenBank/DDBJ databases">
        <title>Identification and biosynthesis of polyene macrolides produced by Streptomyces alfalfae Men-myco-93-63.</title>
        <authorList>
            <person name="Liu D."/>
            <person name="Li Y."/>
            <person name="Liu L."/>
            <person name="Han X."/>
            <person name="Shen F."/>
        </authorList>
    </citation>
    <scope>NUCLEOTIDE SEQUENCE [LARGE SCALE GENOMIC DNA]</scope>
    <source>
        <strain evidence="5 6">Men-myco-93-63</strain>
    </source>
</reference>
<dbReference type="InterPro" id="IPR027417">
    <property type="entry name" value="P-loop_NTPase"/>
</dbReference>
<evidence type="ECO:0000259" key="4">
    <source>
        <dbReference type="PROSITE" id="PS50893"/>
    </source>
</evidence>
<dbReference type="PANTHER" id="PTHR42794:SF2">
    <property type="entry name" value="ABC TRANSPORTER ATP-BINDING PROTEIN"/>
    <property type="match status" value="1"/>
</dbReference>
<evidence type="ECO:0000256" key="3">
    <source>
        <dbReference type="ARBA" id="ARBA00022840"/>
    </source>
</evidence>
<evidence type="ECO:0000313" key="6">
    <source>
        <dbReference type="Proteomes" id="UP000596130"/>
    </source>
</evidence>
<dbReference type="PROSITE" id="PS50893">
    <property type="entry name" value="ABC_TRANSPORTER_2"/>
    <property type="match status" value="1"/>
</dbReference>